<name>A0A5B6VNE6_9ROSI</name>
<organism evidence="2 3">
    <name type="scientific">Gossypium australe</name>
    <dbReference type="NCBI Taxonomy" id="47621"/>
    <lineage>
        <taxon>Eukaryota</taxon>
        <taxon>Viridiplantae</taxon>
        <taxon>Streptophyta</taxon>
        <taxon>Embryophyta</taxon>
        <taxon>Tracheophyta</taxon>
        <taxon>Spermatophyta</taxon>
        <taxon>Magnoliopsida</taxon>
        <taxon>eudicotyledons</taxon>
        <taxon>Gunneridae</taxon>
        <taxon>Pentapetalae</taxon>
        <taxon>rosids</taxon>
        <taxon>malvids</taxon>
        <taxon>Malvales</taxon>
        <taxon>Malvaceae</taxon>
        <taxon>Malvoideae</taxon>
        <taxon>Gossypium</taxon>
    </lineage>
</organism>
<keyword evidence="2" id="KW-0548">Nucleotidyltransferase</keyword>
<keyword evidence="2" id="KW-0695">RNA-directed DNA polymerase</keyword>
<dbReference type="InterPro" id="IPR056924">
    <property type="entry name" value="SH3_Tf2-1"/>
</dbReference>
<dbReference type="PANTHER" id="PTHR46148:SF52">
    <property type="entry name" value="OS04G0603800 PROTEIN"/>
    <property type="match status" value="1"/>
</dbReference>
<dbReference type="PANTHER" id="PTHR46148">
    <property type="entry name" value="CHROMO DOMAIN-CONTAINING PROTEIN"/>
    <property type="match status" value="1"/>
</dbReference>
<keyword evidence="2" id="KW-0808">Transferase</keyword>
<dbReference type="Pfam" id="PF24626">
    <property type="entry name" value="SH3_Tf2-1"/>
    <property type="match status" value="1"/>
</dbReference>
<dbReference type="AlphaFoldDB" id="A0A5B6VNE6"/>
<dbReference type="GO" id="GO:0003964">
    <property type="term" value="F:RNA-directed DNA polymerase activity"/>
    <property type="evidence" value="ECO:0007669"/>
    <property type="project" value="UniProtKB-KW"/>
</dbReference>
<evidence type="ECO:0000259" key="1">
    <source>
        <dbReference type="Pfam" id="PF24626"/>
    </source>
</evidence>
<evidence type="ECO:0000313" key="3">
    <source>
        <dbReference type="Proteomes" id="UP000325315"/>
    </source>
</evidence>
<dbReference type="EMBL" id="SMMG02000006">
    <property type="protein sequence ID" value="KAA3470567.1"/>
    <property type="molecule type" value="Genomic_DNA"/>
</dbReference>
<dbReference type="OrthoDB" id="5554229at2759"/>
<comment type="caution">
    <text evidence="2">The sequence shown here is derived from an EMBL/GenBank/DDBJ whole genome shotgun (WGS) entry which is preliminary data.</text>
</comment>
<gene>
    <name evidence="2" type="ORF">EPI10_016265</name>
</gene>
<dbReference type="Proteomes" id="UP000325315">
    <property type="component" value="Unassembled WGS sequence"/>
</dbReference>
<keyword evidence="3" id="KW-1185">Reference proteome</keyword>
<evidence type="ECO:0000313" key="2">
    <source>
        <dbReference type="EMBL" id="KAA3470567.1"/>
    </source>
</evidence>
<proteinExistence type="predicted"/>
<protein>
    <submittedName>
        <fullName evidence="2">Reverse transcriptase</fullName>
    </submittedName>
</protein>
<accession>A0A5B6VNE6</accession>
<sequence>MKQTTDGRGSDREFQVGDYVYLKLQPYWQHTVRMLLNQKLSPKCFGLYPVEAKVGNVAYQLKLPLGSRIHPTFHISQLKKHVGKTKSQASLSLMGTDGAMTKEPVNGEKGKPAVTEVLIKWANTFPEDST</sequence>
<reference evidence="3" key="1">
    <citation type="journal article" date="2019" name="Plant Biotechnol. J.">
        <title>Genome sequencing of the Australian wild diploid species Gossypium australe highlights disease resistance and delayed gland morphogenesis.</title>
        <authorList>
            <person name="Cai Y."/>
            <person name="Cai X."/>
            <person name="Wang Q."/>
            <person name="Wang P."/>
            <person name="Zhang Y."/>
            <person name="Cai C."/>
            <person name="Xu Y."/>
            <person name="Wang K."/>
            <person name="Zhou Z."/>
            <person name="Wang C."/>
            <person name="Geng S."/>
            <person name="Li B."/>
            <person name="Dong Q."/>
            <person name="Hou Y."/>
            <person name="Wang H."/>
            <person name="Ai P."/>
            <person name="Liu Z."/>
            <person name="Yi F."/>
            <person name="Sun M."/>
            <person name="An G."/>
            <person name="Cheng J."/>
            <person name="Zhang Y."/>
            <person name="Shi Q."/>
            <person name="Xie Y."/>
            <person name="Shi X."/>
            <person name="Chang Y."/>
            <person name="Huang F."/>
            <person name="Chen Y."/>
            <person name="Hong S."/>
            <person name="Mi L."/>
            <person name="Sun Q."/>
            <person name="Zhang L."/>
            <person name="Zhou B."/>
            <person name="Peng R."/>
            <person name="Zhang X."/>
            <person name="Liu F."/>
        </authorList>
    </citation>
    <scope>NUCLEOTIDE SEQUENCE [LARGE SCALE GENOMIC DNA]</scope>
    <source>
        <strain evidence="3">cv. PA1801</strain>
    </source>
</reference>
<feature type="domain" description="Tf2-1-like SH3-like" evidence="1">
    <location>
        <begin position="17"/>
        <end position="81"/>
    </location>
</feature>